<dbReference type="SMART" id="SM00248">
    <property type="entry name" value="ANK"/>
    <property type="match status" value="4"/>
</dbReference>
<reference evidence="2 3" key="1">
    <citation type="submission" date="2024-04" db="EMBL/GenBank/DDBJ databases">
        <title>Tritrichomonas musculus Genome.</title>
        <authorList>
            <person name="Alves-Ferreira E."/>
            <person name="Grigg M."/>
            <person name="Lorenzi H."/>
            <person name="Galac M."/>
        </authorList>
    </citation>
    <scope>NUCLEOTIDE SEQUENCE [LARGE SCALE GENOMIC DNA]</scope>
    <source>
        <strain evidence="2 3">EAF2021</strain>
    </source>
</reference>
<evidence type="ECO:0000259" key="1">
    <source>
        <dbReference type="Pfam" id="PF11929"/>
    </source>
</evidence>
<dbReference type="Pfam" id="PF11929">
    <property type="entry name" value="DUF3447"/>
    <property type="match status" value="1"/>
</dbReference>
<dbReference type="Gene3D" id="1.25.40.20">
    <property type="entry name" value="Ankyrin repeat-containing domain"/>
    <property type="match status" value="1"/>
</dbReference>
<comment type="caution">
    <text evidence="2">The sequence shown here is derived from an EMBL/GenBank/DDBJ whole genome shotgun (WGS) entry which is preliminary data.</text>
</comment>
<dbReference type="Proteomes" id="UP001470230">
    <property type="component" value="Unassembled WGS sequence"/>
</dbReference>
<evidence type="ECO:0000313" key="2">
    <source>
        <dbReference type="EMBL" id="KAK8857397.1"/>
    </source>
</evidence>
<dbReference type="InterPro" id="IPR020683">
    <property type="entry name" value="DUF3447"/>
</dbReference>
<feature type="domain" description="DUF3447" evidence="1">
    <location>
        <begin position="199"/>
        <end position="275"/>
    </location>
</feature>
<dbReference type="InterPro" id="IPR002110">
    <property type="entry name" value="Ankyrin_rpt"/>
</dbReference>
<gene>
    <name evidence="2" type="ORF">M9Y10_015802</name>
</gene>
<sequence length="456" mass="54643">METFFIYTDLQNILLSMESDEDINVCKNYIEKHGLLKNLKRFESTMKLFASVILAKPKVFNNILKLISFLEDSISDKMRYIDQESYYKGNEILFFFHLLISNWKERFYFLCFHVPEEKQRTSVINTNNQYVNAIFDDNVELLQHMISQNNYDIITKISCYDYIFRDLIEYTDIIGSSALFGSIKCFKYLMMISDDIDYESLLKNSICGGNYEIIHIVENHIKDLNNKSNQNLLYLAIQFMNNDLIEYIIDNYDVKIDTNCYNECIKSSNYEAMLILLELDEEKEENLNRYTQKEYIITPINYSAQRSHFYFMKFLLSIDVVNPFKLDSHLFSLLQYATMEGRHYIVEYIIKNDLGDPNFAYSERRTPFEICLENCDHYLFDLFSEKFECMKDEFCNCEIIDDDDEKLEDHINQSEYVQKLVKDRNISKINNMKSKIERSKKKKKYRRNRMKNKKFI</sequence>
<evidence type="ECO:0000313" key="3">
    <source>
        <dbReference type="Proteomes" id="UP001470230"/>
    </source>
</evidence>
<organism evidence="2 3">
    <name type="scientific">Tritrichomonas musculus</name>
    <dbReference type="NCBI Taxonomy" id="1915356"/>
    <lineage>
        <taxon>Eukaryota</taxon>
        <taxon>Metamonada</taxon>
        <taxon>Parabasalia</taxon>
        <taxon>Tritrichomonadida</taxon>
        <taxon>Tritrichomonadidae</taxon>
        <taxon>Tritrichomonas</taxon>
    </lineage>
</organism>
<proteinExistence type="predicted"/>
<name>A0ABR2I5L8_9EUKA</name>
<dbReference type="InterPro" id="IPR036770">
    <property type="entry name" value="Ankyrin_rpt-contain_sf"/>
</dbReference>
<dbReference type="SUPFAM" id="SSF48403">
    <property type="entry name" value="Ankyrin repeat"/>
    <property type="match status" value="1"/>
</dbReference>
<protein>
    <recommendedName>
        <fullName evidence="1">DUF3447 domain-containing protein</fullName>
    </recommendedName>
</protein>
<accession>A0ABR2I5L8</accession>
<dbReference type="EMBL" id="JAPFFF010000020">
    <property type="protein sequence ID" value="KAK8857397.1"/>
    <property type="molecule type" value="Genomic_DNA"/>
</dbReference>
<keyword evidence="3" id="KW-1185">Reference proteome</keyword>